<evidence type="ECO:0000313" key="2">
    <source>
        <dbReference type="Proteomes" id="UP000192639"/>
    </source>
</evidence>
<gene>
    <name evidence="1" type="ORF">ECANGB1_1981</name>
</gene>
<comment type="caution">
    <text evidence="1">The sequence shown here is derived from an EMBL/GenBank/DDBJ whole genome shotgun (WGS) entry which is preliminary data.</text>
</comment>
<evidence type="ECO:0000313" key="1">
    <source>
        <dbReference type="EMBL" id="ORD93574.1"/>
    </source>
</evidence>
<protein>
    <submittedName>
        <fullName evidence="1">Uncharacterized protein</fullName>
    </submittedName>
</protein>
<name>A0A1Y1S566_9MICR</name>
<proteinExistence type="predicted"/>
<dbReference type="AlphaFoldDB" id="A0A1Y1S566"/>
<accession>A0A1Y1S566</accession>
<organism evidence="1 2">
    <name type="scientific">Enterospora canceri</name>
    <dbReference type="NCBI Taxonomy" id="1081671"/>
    <lineage>
        <taxon>Eukaryota</taxon>
        <taxon>Fungi</taxon>
        <taxon>Fungi incertae sedis</taxon>
        <taxon>Microsporidia</taxon>
        <taxon>Enterocytozoonidae</taxon>
        <taxon>Enterospora</taxon>
    </lineage>
</organism>
<reference evidence="1 2" key="1">
    <citation type="journal article" date="2017" name="Environ. Microbiol.">
        <title>Decay of the glycolytic pathway and adaptation to intranuclear parasitism within Enterocytozoonidae microsporidia.</title>
        <authorList>
            <person name="Wiredu Boakye D."/>
            <person name="Jaroenlak P."/>
            <person name="Prachumwat A."/>
            <person name="Williams T.A."/>
            <person name="Bateman K.S."/>
            <person name="Itsathitphaisarn O."/>
            <person name="Sritunyalucksana K."/>
            <person name="Paszkiewicz K.H."/>
            <person name="Moore K.A."/>
            <person name="Stentiford G.D."/>
            <person name="Williams B.A."/>
        </authorList>
    </citation>
    <scope>NUCLEOTIDE SEQUENCE [LARGE SCALE GENOMIC DNA]</scope>
    <source>
        <strain evidence="1 2">GB1</strain>
    </source>
</reference>
<sequence>MGEDEKKNKKKQTERILTDGDGAAYTLPEALDIFNVYKKDSLNFVMGDANNHVNKRFRMVQDNWYPWTDKMIKSIQINREKIKNMMAKEGHETLFELLRLVGGDLWNDGAYFKIGGTVGEKYLTFLKKFEKNVEKGPFLTRWCVLKKKTALQIVSEKYAIKRDGMTAEELRQFILENRNKYYQFKKEKYDIIRKYYNK</sequence>
<dbReference type="VEuPathDB" id="MicrosporidiaDB:ECANGB1_1981"/>
<dbReference type="Proteomes" id="UP000192639">
    <property type="component" value="Unassembled WGS sequence"/>
</dbReference>
<keyword evidence="2" id="KW-1185">Reference proteome</keyword>
<dbReference type="OrthoDB" id="2194853at2759"/>
<dbReference type="EMBL" id="LWDP01000066">
    <property type="protein sequence ID" value="ORD93574.1"/>
    <property type="molecule type" value="Genomic_DNA"/>
</dbReference>